<dbReference type="EMBL" id="PPTA01000002">
    <property type="protein sequence ID" value="TFB06062.1"/>
    <property type="molecule type" value="Genomic_DNA"/>
</dbReference>
<dbReference type="Proteomes" id="UP001642720">
    <property type="component" value="Unassembled WGS sequence"/>
</dbReference>
<dbReference type="GeneID" id="300573729"/>
<protein>
    <submittedName>
        <fullName evidence="2">Uncharacterized protein</fullName>
    </submittedName>
</protein>
<feature type="compositionally biased region" description="Basic residues" evidence="1">
    <location>
        <begin position="140"/>
        <end position="151"/>
    </location>
</feature>
<feature type="compositionally biased region" description="Basic residues" evidence="1">
    <location>
        <begin position="178"/>
        <end position="192"/>
    </location>
</feature>
<feature type="region of interest" description="Disordered" evidence="1">
    <location>
        <begin position="171"/>
        <end position="194"/>
    </location>
</feature>
<organism evidence="2 3">
    <name type="scientific">Trichoderma ghanense</name>
    <dbReference type="NCBI Taxonomy" id="65468"/>
    <lineage>
        <taxon>Eukaryota</taxon>
        <taxon>Fungi</taxon>
        <taxon>Dikarya</taxon>
        <taxon>Ascomycota</taxon>
        <taxon>Pezizomycotina</taxon>
        <taxon>Sordariomycetes</taxon>
        <taxon>Hypocreomycetidae</taxon>
        <taxon>Hypocreales</taxon>
        <taxon>Hypocreaceae</taxon>
        <taxon>Trichoderma</taxon>
    </lineage>
</organism>
<evidence type="ECO:0000313" key="2">
    <source>
        <dbReference type="EMBL" id="TFB06062.1"/>
    </source>
</evidence>
<proteinExistence type="predicted"/>
<comment type="caution">
    <text evidence="2">The sequence shown here is derived from an EMBL/GenBank/DDBJ whole genome shotgun (WGS) entry which is preliminary data.</text>
</comment>
<feature type="non-terminal residue" evidence="2">
    <location>
        <position position="1"/>
    </location>
</feature>
<name>A0ABY2HEV6_9HYPO</name>
<accession>A0ABY2HEV6</accession>
<keyword evidence="3" id="KW-1185">Reference proteome</keyword>
<evidence type="ECO:0000313" key="3">
    <source>
        <dbReference type="Proteomes" id="UP001642720"/>
    </source>
</evidence>
<feature type="region of interest" description="Disordered" evidence="1">
    <location>
        <begin position="1"/>
        <end position="85"/>
    </location>
</feature>
<feature type="region of interest" description="Disordered" evidence="1">
    <location>
        <begin position="132"/>
        <end position="151"/>
    </location>
</feature>
<reference evidence="2 3" key="1">
    <citation type="submission" date="2018-01" db="EMBL/GenBank/DDBJ databases">
        <title>Genome characterization of the sugarcane-associated fungus Trichoderma ghanense CCMA-1212 and their application in lignocelulose bioconversion.</title>
        <authorList>
            <person name="Steindorff A.S."/>
            <person name="Mendes T.D."/>
            <person name="Vilela E.S.D."/>
            <person name="Rodrigues D.S."/>
            <person name="Formighieri E.F."/>
            <person name="Melo I.S."/>
            <person name="Favaro L.C.L."/>
        </authorList>
    </citation>
    <scope>NUCLEOTIDE SEQUENCE [LARGE SCALE GENOMIC DNA]</scope>
    <source>
        <strain evidence="2 3">CCMA-1212</strain>
    </source>
</reference>
<sequence length="243" mass="27178">LVIGPRALCHPQPTSGDDFNSSPGLKRSASALSRPLPPPIDDHPRRQNVRRTITGSLRRPPAAEDVPDLRLRCPRPRPRPPRSCSRQRVLWERIRDCPRHLPGHRPRLPVPPPGDRQLEPLQPAHQVPIKGRGLGDHQRAAHKGHGAGRFRPKPLRERLQQAPIRRRRISRSFAVPRPAKHPGRPPRQHGPRRGALQATALEAGGEEGGQAGCRRQAGVGAELQYIQIQFIEQSLQHKGHLDM</sequence>
<feature type="compositionally biased region" description="Polar residues" evidence="1">
    <location>
        <begin position="12"/>
        <end position="23"/>
    </location>
</feature>
<evidence type="ECO:0000256" key="1">
    <source>
        <dbReference type="SAM" id="MobiDB-lite"/>
    </source>
</evidence>
<dbReference type="RefSeq" id="XP_073562263.1">
    <property type="nucleotide sequence ID" value="XM_073699279.1"/>
</dbReference>
<gene>
    <name evidence="2" type="ORF">CCMA1212_001870</name>
</gene>